<dbReference type="EMBL" id="JAZHXJ010000209">
    <property type="protein sequence ID" value="KAL1868759.1"/>
    <property type="molecule type" value="Genomic_DNA"/>
</dbReference>
<sequence length="70" mass="7448">MDRTNARPASASSPRPLLRRPGILLFTALVAGSAVGLKYMASKMRENELAQKNSSSPNLYVTVDRSGGGI</sequence>
<evidence type="ECO:0000256" key="1">
    <source>
        <dbReference type="SAM" id="MobiDB-lite"/>
    </source>
</evidence>
<keyword evidence="2" id="KW-0812">Transmembrane</keyword>
<feature type="region of interest" description="Disordered" evidence="1">
    <location>
        <begin position="48"/>
        <end position="70"/>
    </location>
</feature>
<feature type="transmembrane region" description="Helical" evidence="2">
    <location>
        <begin position="22"/>
        <end position="41"/>
    </location>
</feature>
<proteinExistence type="predicted"/>
<gene>
    <name evidence="3" type="ORF">VTK73DRAFT_3511</name>
</gene>
<evidence type="ECO:0000313" key="4">
    <source>
        <dbReference type="Proteomes" id="UP001586593"/>
    </source>
</evidence>
<keyword evidence="4" id="KW-1185">Reference proteome</keyword>
<protein>
    <submittedName>
        <fullName evidence="3">Uncharacterized protein</fullName>
    </submittedName>
</protein>
<keyword evidence="2" id="KW-0472">Membrane</keyword>
<dbReference type="Proteomes" id="UP001586593">
    <property type="component" value="Unassembled WGS sequence"/>
</dbReference>
<keyword evidence="2" id="KW-1133">Transmembrane helix</keyword>
<feature type="compositionally biased region" description="Polar residues" evidence="1">
    <location>
        <begin position="50"/>
        <end position="59"/>
    </location>
</feature>
<evidence type="ECO:0000256" key="2">
    <source>
        <dbReference type="SAM" id="Phobius"/>
    </source>
</evidence>
<name>A0ABR3WZJ9_9PEZI</name>
<accession>A0ABR3WZJ9</accession>
<organism evidence="3 4">
    <name type="scientific">Phialemonium thermophilum</name>
    <dbReference type="NCBI Taxonomy" id="223376"/>
    <lineage>
        <taxon>Eukaryota</taxon>
        <taxon>Fungi</taxon>
        <taxon>Dikarya</taxon>
        <taxon>Ascomycota</taxon>
        <taxon>Pezizomycotina</taxon>
        <taxon>Sordariomycetes</taxon>
        <taxon>Sordariomycetidae</taxon>
        <taxon>Cephalothecales</taxon>
        <taxon>Cephalothecaceae</taxon>
        <taxon>Phialemonium</taxon>
    </lineage>
</organism>
<comment type="caution">
    <text evidence="3">The sequence shown here is derived from an EMBL/GenBank/DDBJ whole genome shotgun (WGS) entry which is preliminary data.</text>
</comment>
<evidence type="ECO:0000313" key="3">
    <source>
        <dbReference type="EMBL" id="KAL1868759.1"/>
    </source>
</evidence>
<reference evidence="3 4" key="1">
    <citation type="journal article" date="2024" name="Commun. Biol.">
        <title>Comparative genomic analysis of thermophilic fungi reveals convergent evolutionary adaptations and gene losses.</title>
        <authorList>
            <person name="Steindorff A.S."/>
            <person name="Aguilar-Pontes M.V."/>
            <person name="Robinson A.J."/>
            <person name="Andreopoulos B."/>
            <person name="LaButti K."/>
            <person name="Kuo A."/>
            <person name="Mondo S."/>
            <person name="Riley R."/>
            <person name="Otillar R."/>
            <person name="Haridas S."/>
            <person name="Lipzen A."/>
            <person name="Grimwood J."/>
            <person name="Schmutz J."/>
            <person name="Clum A."/>
            <person name="Reid I.D."/>
            <person name="Moisan M.C."/>
            <person name="Butler G."/>
            <person name="Nguyen T.T.M."/>
            <person name="Dewar K."/>
            <person name="Conant G."/>
            <person name="Drula E."/>
            <person name="Henrissat B."/>
            <person name="Hansel C."/>
            <person name="Singer S."/>
            <person name="Hutchinson M.I."/>
            <person name="de Vries R.P."/>
            <person name="Natvig D.O."/>
            <person name="Powell A.J."/>
            <person name="Tsang A."/>
            <person name="Grigoriev I.V."/>
        </authorList>
    </citation>
    <scope>NUCLEOTIDE SEQUENCE [LARGE SCALE GENOMIC DNA]</scope>
    <source>
        <strain evidence="3 4">ATCC 24622</strain>
    </source>
</reference>